<comment type="pathway">
    <text evidence="3">Protein modification; protein ubiquitination.</text>
</comment>
<feature type="transmembrane region" description="Helical" evidence="15">
    <location>
        <begin position="7"/>
        <end position="28"/>
    </location>
</feature>
<dbReference type="PROSITE" id="PS50089">
    <property type="entry name" value="ZF_RING_2"/>
    <property type="match status" value="1"/>
</dbReference>
<gene>
    <name evidence="18" type="primary">LOC104226008</name>
</gene>
<keyword evidence="9" id="KW-0833">Ubl conjugation pathway</keyword>
<comment type="subcellular location">
    <subcellularLocation>
        <location evidence="2">Membrane</location>
        <topology evidence="2">Single-pass membrane protein</topology>
    </subcellularLocation>
</comment>
<reference evidence="18" key="2">
    <citation type="submission" date="2025-08" db="UniProtKB">
        <authorList>
            <consortium name="RefSeq"/>
        </authorList>
    </citation>
    <scope>IDENTIFICATION</scope>
    <source>
        <tissue evidence="18">Leaf</tissue>
    </source>
</reference>
<feature type="domain" description="RING-type" evidence="16">
    <location>
        <begin position="52"/>
        <end position="94"/>
    </location>
</feature>
<evidence type="ECO:0000256" key="3">
    <source>
        <dbReference type="ARBA" id="ARBA00004906"/>
    </source>
</evidence>
<dbReference type="GO" id="GO:0016020">
    <property type="term" value="C:membrane"/>
    <property type="evidence" value="ECO:0007669"/>
    <property type="project" value="UniProtKB-SubCell"/>
</dbReference>
<dbReference type="SUPFAM" id="SSF57850">
    <property type="entry name" value="RING/U-box"/>
    <property type="match status" value="1"/>
</dbReference>
<dbReference type="SMART" id="SM00184">
    <property type="entry name" value="RING"/>
    <property type="match status" value="1"/>
</dbReference>
<dbReference type="PANTHER" id="PTHR46913:SF1">
    <property type="entry name" value="RING-H2 FINGER PROTEIN ATL16"/>
    <property type="match status" value="1"/>
</dbReference>
<dbReference type="OrthoDB" id="8062037at2759"/>
<evidence type="ECO:0000256" key="5">
    <source>
        <dbReference type="ARBA" id="ARBA00022679"/>
    </source>
</evidence>
<dbReference type="RefSeq" id="XP_009776197.1">
    <property type="nucleotide sequence ID" value="XM_009777895.1"/>
</dbReference>
<dbReference type="EC" id="2.3.2.27" evidence="4"/>
<evidence type="ECO:0000256" key="14">
    <source>
        <dbReference type="PROSITE-ProRule" id="PRU00175"/>
    </source>
</evidence>
<keyword evidence="11 15" id="KW-1133">Transmembrane helix</keyword>
<keyword evidence="10" id="KW-0862">Zinc</keyword>
<dbReference type="InterPro" id="IPR013083">
    <property type="entry name" value="Znf_RING/FYVE/PHD"/>
</dbReference>
<evidence type="ECO:0000313" key="18">
    <source>
        <dbReference type="RefSeq" id="XP_009776197.1"/>
    </source>
</evidence>
<dbReference type="InterPro" id="IPR001841">
    <property type="entry name" value="Znf_RING"/>
</dbReference>
<evidence type="ECO:0000256" key="7">
    <source>
        <dbReference type="ARBA" id="ARBA00022723"/>
    </source>
</evidence>
<dbReference type="PANTHER" id="PTHR46913">
    <property type="entry name" value="RING-H2 FINGER PROTEIN ATL16"/>
    <property type="match status" value="1"/>
</dbReference>
<keyword evidence="7" id="KW-0479">Metal-binding</keyword>
<accession>A0A1U7W867</accession>
<keyword evidence="8 14" id="KW-0863">Zinc-finger</keyword>
<comment type="similarity">
    <text evidence="13">Belongs to the RING-type zinc finger family. ATL subfamily.</text>
</comment>
<protein>
    <recommendedName>
        <fullName evidence="4">RING-type E3 ubiquitin transferase</fullName>
        <ecNumber evidence="4">2.3.2.27</ecNumber>
    </recommendedName>
</protein>
<evidence type="ECO:0000256" key="6">
    <source>
        <dbReference type="ARBA" id="ARBA00022692"/>
    </source>
</evidence>
<evidence type="ECO:0000256" key="15">
    <source>
        <dbReference type="SAM" id="Phobius"/>
    </source>
</evidence>
<evidence type="ECO:0000256" key="4">
    <source>
        <dbReference type="ARBA" id="ARBA00012483"/>
    </source>
</evidence>
<evidence type="ECO:0000256" key="8">
    <source>
        <dbReference type="ARBA" id="ARBA00022771"/>
    </source>
</evidence>
<reference evidence="17" key="1">
    <citation type="journal article" date="2013" name="Genome Biol.">
        <title>Reference genomes and transcriptomes of Nicotiana sylvestris and Nicotiana tomentosiformis.</title>
        <authorList>
            <person name="Sierro N."/>
            <person name="Battey J.N."/>
            <person name="Ouadi S."/>
            <person name="Bovet L."/>
            <person name="Goepfert S."/>
            <person name="Bakaher N."/>
            <person name="Peitsch M.C."/>
            <person name="Ivanov N.V."/>
        </authorList>
    </citation>
    <scope>NUCLEOTIDE SEQUENCE [LARGE SCALE GENOMIC DNA]</scope>
</reference>
<keyword evidence="5" id="KW-0808">Transferase</keyword>
<name>A0A1U7W867_NICSY</name>
<dbReference type="GO" id="GO:0016567">
    <property type="term" value="P:protein ubiquitination"/>
    <property type="evidence" value="ECO:0007669"/>
    <property type="project" value="UniProtKB-UniPathway"/>
</dbReference>
<dbReference type="Proteomes" id="UP000189701">
    <property type="component" value="Unplaced"/>
</dbReference>
<evidence type="ECO:0000313" key="17">
    <source>
        <dbReference type="Proteomes" id="UP000189701"/>
    </source>
</evidence>
<keyword evidence="17" id="KW-1185">Reference proteome</keyword>
<comment type="catalytic activity">
    <reaction evidence="1">
        <text>S-ubiquitinyl-[E2 ubiquitin-conjugating enzyme]-L-cysteine + [acceptor protein]-L-lysine = [E2 ubiquitin-conjugating enzyme]-L-cysteine + N(6)-ubiquitinyl-[acceptor protein]-L-lysine.</text>
        <dbReference type="EC" id="2.3.2.27"/>
    </reaction>
</comment>
<organism evidence="17 18">
    <name type="scientific">Nicotiana sylvestris</name>
    <name type="common">Wood tobacco</name>
    <name type="synonym">South American tobacco</name>
    <dbReference type="NCBI Taxonomy" id="4096"/>
    <lineage>
        <taxon>Eukaryota</taxon>
        <taxon>Viridiplantae</taxon>
        <taxon>Streptophyta</taxon>
        <taxon>Embryophyta</taxon>
        <taxon>Tracheophyta</taxon>
        <taxon>Spermatophyta</taxon>
        <taxon>Magnoliopsida</taxon>
        <taxon>eudicotyledons</taxon>
        <taxon>Gunneridae</taxon>
        <taxon>Pentapetalae</taxon>
        <taxon>asterids</taxon>
        <taxon>lamiids</taxon>
        <taxon>Solanales</taxon>
        <taxon>Solanaceae</taxon>
        <taxon>Nicotianoideae</taxon>
        <taxon>Nicotianeae</taxon>
        <taxon>Nicotiana</taxon>
    </lineage>
</organism>
<dbReference type="Pfam" id="PF13639">
    <property type="entry name" value="zf-RING_2"/>
    <property type="match status" value="1"/>
</dbReference>
<evidence type="ECO:0000256" key="13">
    <source>
        <dbReference type="ARBA" id="ARBA00024209"/>
    </source>
</evidence>
<sequence length="146" mass="16802">MAYQVELIATATTTVAVFIICGIKFRWFCRDDHRIPPPFTVADNGDEAHYYCAVCLHDVHCGEKCRKLPKCGHVFHVNCVDIWLQSHWTCPLCRRKVSDHLPARRQSEIGVFSYLISRSEDFLIKICSPLNEELIKMLFENAFASP</sequence>
<keyword evidence="12 15" id="KW-0472">Membrane</keyword>
<evidence type="ECO:0000256" key="12">
    <source>
        <dbReference type="ARBA" id="ARBA00023136"/>
    </source>
</evidence>
<evidence type="ECO:0000259" key="16">
    <source>
        <dbReference type="PROSITE" id="PS50089"/>
    </source>
</evidence>
<evidence type="ECO:0000256" key="11">
    <source>
        <dbReference type="ARBA" id="ARBA00022989"/>
    </source>
</evidence>
<dbReference type="GO" id="GO:0008270">
    <property type="term" value="F:zinc ion binding"/>
    <property type="evidence" value="ECO:0007669"/>
    <property type="project" value="UniProtKB-KW"/>
</dbReference>
<evidence type="ECO:0000256" key="9">
    <source>
        <dbReference type="ARBA" id="ARBA00022786"/>
    </source>
</evidence>
<evidence type="ECO:0000256" key="10">
    <source>
        <dbReference type="ARBA" id="ARBA00022833"/>
    </source>
</evidence>
<proteinExistence type="inferred from homology"/>
<evidence type="ECO:0000256" key="2">
    <source>
        <dbReference type="ARBA" id="ARBA00004167"/>
    </source>
</evidence>
<keyword evidence="6 15" id="KW-0812">Transmembrane</keyword>
<dbReference type="GO" id="GO:0061630">
    <property type="term" value="F:ubiquitin protein ligase activity"/>
    <property type="evidence" value="ECO:0007669"/>
    <property type="project" value="UniProtKB-EC"/>
</dbReference>
<dbReference type="Gene3D" id="3.30.40.10">
    <property type="entry name" value="Zinc/RING finger domain, C3HC4 (zinc finger)"/>
    <property type="match status" value="1"/>
</dbReference>
<dbReference type="UniPathway" id="UPA00143"/>
<dbReference type="eggNOG" id="KOG0800">
    <property type="taxonomic scope" value="Eukaryota"/>
</dbReference>
<evidence type="ECO:0000256" key="1">
    <source>
        <dbReference type="ARBA" id="ARBA00000900"/>
    </source>
</evidence>
<dbReference type="AlphaFoldDB" id="A0A1U7W867"/>
<dbReference type="InterPro" id="IPR044600">
    <property type="entry name" value="ATL1/ATL16-like"/>
</dbReference>